<dbReference type="Gene3D" id="3.10.129.10">
    <property type="entry name" value="Hotdog Thioesterase"/>
    <property type="match status" value="1"/>
</dbReference>
<keyword evidence="3" id="KW-1185">Reference proteome</keyword>
<reference evidence="2" key="2">
    <citation type="submission" date="2020-09" db="EMBL/GenBank/DDBJ databases">
        <authorList>
            <person name="Sun Q."/>
            <person name="Zhou Y."/>
        </authorList>
    </citation>
    <scope>NUCLEOTIDE SEQUENCE</scope>
    <source>
        <strain evidence="2">CGMCC 1.3617</strain>
    </source>
</reference>
<proteinExistence type="predicted"/>
<name>A0A917NTE2_9PROT</name>
<dbReference type="InterPro" id="IPR006683">
    <property type="entry name" value="Thioestr_dom"/>
</dbReference>
<dbReference type="PANTHER" id="PTHR43240">
    <property type="entry name" value="1,4-DIHYDROXY-2-NAPHTHOYL-COA THIOESTERASE 1"/>
    <property type="match status" value="1"/>
</dbReference>
<organism evidence="2 3">
    <name type="scientific">Neoroseomonas lacus</name>
    <dbReference type="NCBI Taxonomy" id="287609"/>
    <lineage>
        <taxon>Bacteria</taxon>
        <taxon>Pseudomonadati</taxon>
        <taxon>Pseudomonadota</taxon>
        <taxon>Alphaproteobacteria</taxon>
        <taxon>Acetobacterales</taxon>
        <taxon>Acetobacteraceae</taxon>
        <taxon>Neoroseomonas</taxon>
    </lineage>
</organism>
<dbReference type="PANTHER" id="PTHR43240:SF20">
    <property type="entry name" value="MEDIUM_LONG-CHAIN ACYL-COA THIOESTERASE YIGI"/>
    <property type="match status" value="1"/>
</dbReference>
<reference evidence="2" key="1">
    <citation type="journal article" date="2014" name="Int. J. Syst. Evol. Microbiol.">
        <title>Complete genome sequence of Corynebacterium casei LMG S-19264T (=DSM 44701T), isolated from a smear-ripened cheese.</title>
        <authorList>
            <consortium name="US DOE Joint Genome Institute (JGI-PGF)"/>
            <person name="Walter F."/>
            <person name="Albersmeier A."/>
            <person name="Kalinowski J."/>
            <person name="Ruckert C."/>
        </authorList>
    </citation>
    <scope>NUCLEOTIDE SEQUENCE</scope>
    <source>
        <strain evidence="2">CGMCC 1.3617</strain>
    </source>
</reference>
<dbReference type="Pfam" id="PF03061">
    <property type="entry name" value="4HBT"/>
    <property type="match status" value="1"/>
</dbReference>
<dbReference type="RefSeq" id="WP_188969328.1">
    <property type="nucleotide sequence ID" value="NZ_BMKW01000009.1"/>
</dbReference>
<feature type="domain" description="Thioesterase" evidence="1">
    <location>
        <begin position="57"/>
        <end position="126"/>
    </location>
</feature>
<protein>
    <submittedName>
        <fullName evidence="2">Thioesterase</fullName>
    </submittedName>
</protein>
<dbReference type="SUPFAM" id="SSF54637">
    <property type="entry name" value="Thioesterase/thiol ester dehydrase-isomerase"/>
    <property type="match status" value="1"/>
</dbReference>
<gene>
    <name evidence="2" type="ORF">GCM10011320_36880</name>
</gene>
<comment type="caution">
    <text evidence="2">The sequence shown here is derived from an EMBL/GenBank/DDBJ whole genome shotgun (WGS) entry which is preliminary data.</text>
</comment>
<dbReference type="Proteomes" id="UP000661507">
    <property type="component" value="Unassembled WGS sequence"/>
</dbReference>
<dbReference type="AlphaFoldDB" id="A0A917NTE2"/>
<dbReference type="InterPro" id="IPR029069">
    <property type="entry name" value="HotDog_dom_sf"/>
</dbReference>
<accession>A0A917NTE2</accession>
<evidence type="ECO:0000313" key="2">
    <source>
        <dbReference type="EMBL" id="GGJ26086.1"/>
    </source>
</evidence>
<dbReference type="GO" id="GO:0016790">
    <property type="term" value="F:thiolester hydrolase activity"/>
    <property type="evidence" value="ECO:0007669"/>
    <property type="project" value="UniProtKB-ARBA"/>
</dbReference>
<dbReference type="CDD" id="cd03443">
    <property type="entry name" value="PaaI_thioesterase"/>
    <property type="match status" value="1"/>
</dbReference>
<evidence type="ECO:0000259" key="1">
    <source>
        <dbReference type="Pfam" id="PF03061"/>
    </source>
</evidence>
<sequence length="145" mass="15798">MNDAPAPTPFDPAAAGWEQLRWHEDGFPTLVGPFWSKKGDAGWTYGLLAEDRHSNAHGIVHGGMLVTFLDQILGITCWEAAKRDPVVTIQLNTHFVSAARAGEFIEARAEAVRATRSVVFVRGQLTFGDRIIATADGVWKRLGAA</sequence>
<dbReference type="EMBL" id="BMKW01000009">
    <property type="protein sequence ID" value="GGJ26086.1"/>
    <property type="molecule type" value="Genomic_DNA"/>
</dbReference>
<evidence type="ECO:0000313" key="3">
    <source>
        <dbReference type="Proteomes" id="UP000661507"/>
    </source>
</evidence>